<dbReference type="AlphaFoldDB" id="A0A820DVX2"/>
<dbReference type="EMBL" id="CAJOBD010019865">
    <property type="protein sequence ID" value="CAF4237282.1"/>
    <property type="molecule type" value="Genomic_DNA"/>
</dbReference>
<feature type="compositionally biased region" description="Low complexity" evidence="1">
    <location>
        <begin position="27"/>
        <end position="42"/>
    </location>
</feature>
<feature type="non-terminal residue" evidence="2">
    <location>
        <position position="1"/>
    </location>
</feature>
<organism evidence="2 3">
    <name type="scientific">Rotaria sordida</name>
    <dbReference type="NCBI Taxonomy" id="392033"/>
    <lineage>
        <taxon>Eukaryota</taxon>
        <taxon>Metazoa</taxon>
        <taxon>Spiralia</taxon>
        <taxon>Gnathifera</taxon>
        <taxon>Rotifera</taxon>
        <taxon>Eurotatoria</taxon>
        <taxon>Bdelloidea</taxon>
        <taxon>Philodinida</taxon>
        <taxon>Philodinidae</taxon>
        <taxon>Rotaria</taxon>
    </lineage>
</organism>
<dbReference type="Proteomes" id="UP000663836">
    <property type="component" value="Unassembled WGS sequence"/>
</dbReference>
<feature type="compositionally biased region" description="Polar residues" evidence="1">
    <location>
        <begin position="1"/>
        <end position="13"/>
    </location>
</feature>
<feature type="region of interest" description="Disordered" evidence="1">
    <location>
        <begin position="1"/>
        <end position="115"/>
    </location>
</feature>
<protein>
    <submittedName>
        <fullName evidence="2">Uncharacterized protein</fullName>
    </submittedName>
</protein>
<name>A0A820DVX2_9BILA</name>
<feature type="non-terminal residue" evidence="2">
    <location>
        <position position="115"/>
    </location>
</feature>
<gene>
    <name evidence="2" type="ORF">JBS370_LOCUS38152</name>
</gene>
<accession>A0A820DVX2</accession>
<proteinExistence type="predicted"/>
<evidence type="ECO:0000256" key="1">
    <source>
        <dbReference type="SAM" id="MobiDB-lite"/>
    </source>
</evidence>
<evidence type="ECO:0000313" key="3">
    <source>
        <dbReference type="Proteomes" id="UP000663836"/>
    </source>
</evidence>
<sequence length="115" mass="12953">ESPTNQATFSSDTFEPLNVSSDESESSSKILNLSSSSLPSSEKMINIDEKKTTTTTTTTLTKSYKQRKSSLKVFEKQNSFDSGDDNQQEKISYRQHKKSRIPRILSPIKSQQTNL</sequence>
<feature type="compositionally biased region" description="Low complexity" evidence="1">
    <location>
        <begin position="53"/>
        <end position="62"/>
    </location>
</feature>
<reference evidence="2" key="1">
    <citation type="submission" date="2021-02" db="EMBL/GenBank/DDBJ databases">
        <authorList>
            <person name="Nowell W R."/>
        </authorList>
    </citation>
    <scope>NUCLEOTIDE SEQUENCE</scope>
</reference>
<evidence type="ECO:0000313" key="2">
    <source>
        <dbReference type="EMBL" id="CAF4237282.1"/>
    </source>
</evidence>
<comment type="caution">
    <text evidence="2">The sequence shown here is derived from an EMBL/GenBank/DDBJ whole genome shotgun (WGS) entry which is preliminary data.</text>
</comment>